<dbReference type="OrthoDB" id="9758957at2"/>
<evidence type="ECO:0000259" key="2">
    <source>
        <dbReference type="Pfam" id="PF13449"/>
    </source>
</evidence>
<organism evidence="3 4">
    <name type="scientific">Nocardioides glacieisoli</name>
    <dbReference type="NCBI Taxonomy" id="1168730"/>
    <lineage>
        <taxon>Bacteria</taxon>
        <taxon>Bacillati</taxon>
        <taxon>Actinomycetota</taxon>
        <taxon>Actinomycetes</taxon>
        <taxon>Propionibacteriales</taxon>
        <taxon>Nocardioidaceae</taxon>
        <taxon>Nocardioides</taxon>
    </lineage>
</organism>
<gene>
    <name evidence="3" type="ORF">EUA06_00110</name>
</gene>
<proteinExistence type="predicted"/>
<name>A0A4Q2S649_9ACTN</name>
<evidence type="ECO:0000313" key="3">
    <source>
        <dbReference type="EMBL" id="RYB96044.1"/>
    </source>
</evidence>
<keyword evidence="1" id="KW-0732">Signal</keyword>
<feature type="signal peptide" evidence="1">
    <location>
        <begin position="1"/>
        <end position="29"/>
    </location>
</feature>
<dbReference type="PANTHER" id="PTHR37957">
    <property type="entry name" value="BLR7070 PROTEIN"/>
    <property type="match status" value="1"/>
</dbReference>
<dbReference type="InterPro" id="IPR027372">
    <property type="entry name" value="Phytase-like_dom"/>
</dbReference>
<dbReference type="PANTHER" id="PTHR37957:SF1">
    <property type="entry name" value="PHYTASE-LIKE DOMAIN-CONTAINING PROTEIN"/>
    <property type="match status" value="1"/>
</dbReference>
<feature type="domain" description="Phytase-like" evidence="2">
    <location>
        <begin position="73"/>
        <end position="386"/>
    </location>
</feature>
<dbReference type="Proteomes" id="UP000291838">
    <property type="component" value="Unassembled WGS sequence"/>
</dbReference>
<comment type="caution">
    <text evidence="3">The sequence shown here is derived from an EMBL/GenBank/DDBJ whole genome shotgun (WGS) entry which is preliminary data.</text>
</comment>
<dbReference type="AlphaFoldDB" id="A0A4Q2S649"/>
<dbReference type="EMBL" id="SDWS01000001">
    <property type="protein sequence ID" value="RYB96044.1"/>
    <property type="molecule type" value="Genomic_DNA"/>
</dbReference>
<keyword evidence="4" id="KW-1185">Reference proteome</keyword>
<accession>A0A4Q2S649</accession>
<protein>
    <recommendedName>
        <fullName evidence="2">Phytase-like domain-containing protein</fullName>
    </recommendedName>
</protein>
<feature type="chain" id="PRO_5039091378" description="Phytase-like domain-containing protein" evidence="1">
    <location>
        <begin position="30"/>
        <end position="421"/>
    </location>
</feature>
<evidence type="ECO:0000256" key="1">
    <source>
        <dbReference type="SAM" id="SignalP"/>
    </source>
</evidence>
<reference evidence="3 4" key="1">
    <citation type="submission" date="2019-01" db="EMBL/GenBank/DDBJ databases">
        <title>Novel species of Nocardioides.</title>
        <authorList>
            <person name="Liu Q."/>
            <person name="Xin Y.-H."/>
        </authorList>
    </citation>
    <scope>NUCLEOTIDE SEQUENCE [LARGE SCALE GENOMIC DNA]</scope>
    <source>
        <strain evidence="3 4">HLT3-15</strain>
    </source>
</reference>
<evidence type="ECO:0000313" key="4">
    <source>
        <dbReference type="Proteomes" id="UP000291838"/>
    </source>
</evidence>
<sequence length="421" mass="45555">MCMTRIGLLAAVALTPVALGSAGHATAQAEVDPARPTLVGWASLPAETYVPDSAASGYWTTGSAAVLAPYPGQPVQGFSATHAYADGSYLVMSDNGFGAKGNSADFELAVHRIRPDVATARTAYEGLEFNLSDPSRHIPWPIWRDGGCVSAAQLPAGYSCPDPDRILTGWDFDPESMQIAQDGTFWFGEEFGPYLLHTDDRGRLLEPPIATPGVTSPSNPTLGSDTPNLANSKGYEGMAIAPDGRTLYPMLEGAVAEDQADGLAADLRIYSVRKGSFEDGFLRYRMESPAHALGDFIMVNNHEALVIERDNLQGAAAVFKRIYLVDLRDRDRDGYVEKTPLVDLMDVHNPSRLGGFGETFTFPYFTIEDVEILDGQTIAVMNDNNFPATGGRGGDVADVNEYLQIRLAQTIRVHPRLLPQR</sequence>
<dbReference type="Pfam" id="PF13449">
    <property type="entry name" value="Phytase-like"/>
    <property type="match status" value="1"/>
</dbReference>